<evidence type="ECO:0000313" key="2">
    <source>
        <dbReference type="EMBL" id="XCB34232.1"/>
    </source>
</evidence>
<dbReference type="EMBL" id="CP132942">
    <property type="protein sequence ID" value="XCB34232.1"/>
    <property type="molecule type" value="Genomic_DNA"/>
</dbReference>
<sequence length="72" mass="7680">MPIPSRNNATDTPTHTGFRVRRRKVSSSGSVQTFLLTPSRSLITAITAMQNPTSAGPKRSSLEGQASPELPS</sequence>
<accession>A0AAU7ZTE0</accession>
<proteinExistence type="predicted"/>
<gene>
    <name evidence="2" type="ORF">RBB77_04885</name>
</gene>
<protein>
    <submittedName>
        <fullName evidence="2">Uncharacterized protein</fullName>
    </submittedName>
</protein>
<evidence type="ECO:0000256" key="1">
    <source>
        <dbReference type="SAM" id="MobiDB-lite"/>
    </source>
</evidence>
<dbReference type="KEGG" id="tpsc:RBB77_04885"/>
<dbReference type="AlphaFoldDB" id="A0AAU7ZTE0"/>
<reference evidence="2" key="2">
    <citation type="journal article" date="2024" name="Environ. Microbiol.">
        <title>Genome analysis and description of Tunturibacter gen. nov. expands the diversity of Terriglobia in tundra soils.</title>
        <authorList>
            <person name="Messyasz A."/>
            <person name="Mannisto M.K."/>
            <person name="Kerkhof L.J."/>
            <person name="Haggblom M.M."/>
        </authorList>
    </citation>
    <scope>NUCLEOTIDE SEQUENCE</scope>
    <source>
        <strain evidence="2">X5P6</strain>
    </source>
</reference>
<name>A0AAU7ZTE0_9BACT</name>
<feature type="compositionally biased region" description="Polar residues" evidence="1">
    <location>
        <begin position="1"/>
        <end position="15"/>
    </location>
</feature>
<dbReference type="RefSeq" id="WP_353065175.1">
    <property type="nucleotide sequence ID" value="NZ_CP132942.1"/>
</dbReference>
<feature type="region of interest" description="Disordered" evidence="1">
    <location>
        <begin position="1"/>
        <end position="32"/>
    </location>
</feature>
<reference evidence="2" key="1">
    <citation type="submission" date="2023-08" db="EMBL/GenBank/DDBJ databases">
        <authorList>
            <person name="Messyasz A."/>
            <person name="Mannisto M.K."/>
            <person name="Kerkhof L.J."/>
            <person name="Haggblom M."/>
        </authorList>
    </citation>
    <scope>NUCLEOTIDE SEQUENCE</scope>
    <source>
        <strain evidence="2">X5P6</strain>
    </source>
</reference>
<organism evidence="2">
    <name type="scientific">Tunturiibacter psychrotolerans</name>
    <dbReference type="NCBI Taxonomy" id="3069686"/>
    <lineage>
        <taxon>Bacteria</taxon>
        <taxon>Pseudomonadati</taxon>
        <taxon>Acidobacteriota</taxon>
        <taxon>Terriglobia</taxon>
        <taxon>Terriglobales</taxon>
        <taxon>Acidobacteriaceae</taxon>
        <taxon>Tunturiibacter</taxon>
    </lineage>
</organism>
<feature type="region of interest" description="Disordered" evidence="1">
    <location>
        <begin position="48"/>
        <end position="72"/>
    </location>
</feature>